<organism evidence="8 9">
    <name type="scientific">Paramecium sonneborni</name>
    <dbReference type="NCBI Taxonomy" id="65129"/>
    <lineage>
        <taxon>Eukaryota</taxon>
        <taxon>Sar</taxon>
        <taxon>Alveolata</taxon>
        <taxon>Ciliophora</taxon>
        <taxon>Intramacronucleata</taxon>
        <taxon>Oligohymenophorea</taxon>
        <taxon>Peniculida</taxon>
        <taxon>Parameciidae</taxon>
        <taxon>Paramecium</taxon>
    </lineage>
</organism>
<comment type="cofactor">
    <cofactor evidence="1">
        <name>Zn(2+)</name>
        <dbReference type="ChEBI" id="CHEBI:29105"/>
    </cofactor>
</comment>
<evidence type="ECO:0000256" key="7">
    <source>
        <dbReference type="ARBA" id="ARBA00022833"/>
    </source>
</evidence>
<dbReference type="PANTHER" id="PTHR12553">
    <property type="entry name" value="ZINC PHOSPHODIESTERASE ELAC PROTEIN 2"/>
    <property type="match status" value="1"/>
</dbReference>
<gene>
    <name evidence="8" type="ORF">PSON_ATCC_30995.1.T0030075</name>
</gene>
<evidence type="ECO:0000256" key="1">
    <source>
        <dbReference type="ARBA" id="ARBA00001947"/>
    </source>
</evidence>
<evidence type="ECO:0000256" key="3">
    <source>
        <dbReference type="ARBA" id="ARBA00022722"/>
    </source>
</evidence>
<evidence type="ECO:0000256" key="2">
    <source>
        <dbReference type="ARBA" id="ARBA00022694"/>
    </source>
</evidence>
<keyword evidence="2" id="KW-0819">tRNA processing</keyword>
<dbReference type="GO" id="GO:0046872">
    <property type="term" value="F:metal ion binding"/>
    <property type="evidence" value="ECO:0007669"/>
    <property type="project" value="UniProtKB-KW"/>
</dbReference>
<dbReference type="GO" id="GO:0005739">
    <property type="term" value="C:mitochondrion"/>
    <property type="evidence" value="ECO:0007669"/>
    <property type="project" value="TreeGrafter"/>
</dbReference>
<dbReference type="OrthoDB" id="527344at2759"/>
<evidence type="ECO:0000256" key="5">
    <source>
        <dbReference type="ARBA" id="ARBA00022759"/>
    </source>
</evidence>
<dbReference type="EMBL" id="CAJJDN010000003">
    <property type="protein sequence ID" value="CAD8048110.1"/>
    <property type="molecule type" value="Genomic_DNA"/>
</dbReference>
<keyword evidence="6" id="KW-0378">Hydrolase</keyword>
<keyword evidence="5" id="KW-0255">Endonuclease</keyword>
<sequence>MSKCHIQLIRLAKTCIQLNFEEKSYVFNVSEDFQRFISDFSIKMKLGTQIFFTNLSISHMNGIIGLLLSLNFDKQIEGTKLFGPPGLCRYFQAFRYSELGGKYVNNISCHEFEGKNFIFQSQDYSQGFKLVQQDLENSLKIFDDGNVKIEPIIHKNNNISYIITTKRMRGNVSIEKLQKLKLSNIQKKELFQNHQIQIDETIYQETYFREPDIDEQGILILDIIEDIDLNQIKLPNNLKCVFHINDPITEQYINFLNNINVDHILCNQEVKNEYSDSIPKTKAICNFLNQNYPYNFPKYQNIYQQYNKNYIQFQMNFHYILIPLKKKGYQMMNSQMIGQTSQIRKINYEQKPAQNYLSKIQLQFLGTASMRPNKYRNVSGILLKQLDSAIILDCGEGTYNQIKVQNNFDFNQKILLWISHVHSDHNLGMASLLQNCSNIYLLVPQVMIPWLIQIIDIYQIKNSCQICYIPYQDYSLEQEFMNQNAEMKKFNQISLQQLELEFNIKIQYVHVDHCPQAYGLRIDFKDGSSISYSGDTRPCKQFIKLSENVDIMIHEATFSDDLQINALKAKHSTIREAVESAILGNAKTLILTHFSQRYCIQGACQKQEIIKNQIESTITEEIYQKYLNTKTVIALDFLTGRLDEYPNMVELTKQLQGLIEQ</sequence>
<evidence type="ECO:0000256" key="4">
    <source>
        <dbReference type="ARBA" id="ARBA00022723"/>
    </source>
</evidence>
<dbReference type="Pfam" id="PF23023">
    <property type="entry name" value="Anti-Pycsar_Apyc1"/>
    <property type="match status" value="1"/>
</dbReference>
<dbReference type="InterPro" id="IPR047151">
    <property type="entry name" value="RNZ2-like"/>
</dbReference>
<accession>A0A8S1JYM0</accession>
<keyword evidence="3" id="KW-0540">Nuclease</keyword>
<dbReference type="PANTHER" id="PTHR12553:SF49">
    <property type="entry name" value="ZINC PHOSPHODIESTERASE ELAC PROTEIN 2"/>
    <property type="match status" value="1"/>
</dbReference>
<name>A0A8S1JYM0_9CILI</name>
<proteinExistence type="predicted"/>
<evidence type="ECO:0000313" key="8">
    <source>
        <dbReference type="EMBL" id="CAD8048110.1"/>
    </source>
</evidence>
<comment type="caution">
    <text evidence="8">The sequence shown here is derived from an EMBL/GenBank/DDBJ whole genome shotgun (WGS) entry which is preliminary data.</text>
</comment>
<keyword evidence="4" id="KW-0479">Metal-binding</keyword>
<evidence type="ECO:0000256" key="6">
    <source>
        <dbReference type="ARBA" id="ARBA00022801"/>
    </source>
</evidence>
<dbReference type="GO" id="GO:0042781">
    <property type="term" value="F:3'-tRNA processing endoribonuclease activity"/>
    <property type="evidence" value="ECO:0007669"/>
    <property type="project" value="InterPro"/>
</dbReference>
<protein>
    <submittedName>
        <fullName evidence="8">Uncharacterized protein</fullName>
    </submittedName>
</protein>
<dbReference type="Proteomes" id="UP000692954">
    <property type="component" value="Unassembled WGS sequence"/>
</dbReference>
<dbReference type="AlphaFoldDB" id="A0A8S1JYM0"/>
<keyword evidence="9" id="KW-1185">Reference proteome</keyword>
<dbReference type="GO" id="GO:1990180">
    <property type="term" value="P:mitochondrial tRNA 3'-end processing"/>
    <property type="evidence" value="ECO:0007669"/>
    <property type="project" value="TreeGrafter"/>
</dbReference>
<reference evidence="8" key="1">
    <citation type="submission" date="2021-01" db="EMBL/GenBank/DDBJ databases">
        <authorList>
            <consortium name="Genoscope - CEA"/>
            <person name="William W."/>
        </authorList>
    </citation>
    <scope>NUCLEOTIDE SEQUENCE</scope>
</reference>
<keyword evidence="7" id="KW-0862">Zinc</keyword>
<evidence type="ECO:0000313" key="9">
    <source>
        <dbReference type="Proteomes" id="UP000692954"/>
    </source>
</evidence>
<dbReference type="CDD" id="cd07718">
    <property type="entry name" value="RNaseZ_ELAC1_ELAC2-C-term-like_MBL-fold"/>
    <property type="match status" value="1"/>
</dbReference>